<sequence>MAADLIKVCDFADLSPGAGHRVVSVVPPIAVFLTEDGTVHVLDDTCTHQEAALSDGWIDGCSVECPLHMSRFDLRTGAAEAPPAELPVRVHEAEVINGEVWVRPSEEAPNLPPDGKSPARG</sequence>
<evidence type="ECO:0000256" key="1">
    <source>
        <dbReference type="ARBA" id="ARBA00022714"/>
    </source>
</evidence>
<feature type="region of interest" description="Disordered" evidence="5">
    <location>
        <begin position="101"/>
        <end position="121"/>
    </location>
</feature>
<evidence type="ECO:0000256" key="3">
    <source>
        <dbReference type="ARBA" id="ARBA00023004"/>
    </source>
</evidence>
<dbReference type="SUPFAM" id="SSF50022">
    <property type="entry name" value="ISP domain"/>
    <property type="match status" value="1"/>
</dbReference>
<accession>A0A3N0E323</accession>
<evidence type="ECO:0000313" key="8">
    <source>
        <dbReference type="Proteomes" id="UP000269198"/>
    </source>
</evidence>
<dbReference type="Pfam" id="PF00355">
    <property type="entry name" value="Rieske"/>
    <property type="match status" value="1"/>
</dbReference>
<dbReference type="RefSeq" id="WP_123202975.1">
    <property type="nucleotide sequence ID" value="NZ_RJMB01000025.1"/>
</dbReference>
<keyword evidence="8" id="KW-1185">Reference proteome</keyword>
<proteinExistence type="predicted"/>
<evidence type="ECO:0000256" key="5">
    <source>
        <dbReference type="SAM" id="MobiDB-lite"/>
    </source>
</evidence>
<dbReference type="OrthoDB" id="147178at2"/>
<reference evidence="7 8" key="1">
    <citation type="submission" date="2018-11" db="EMBL/GenBank/DDBJ databases">
        <title>The genome draft of YIM 96095.</title>
        <authorList>
            <person name="Tang S.-K."/>
            <person name="Chunyu W.-X."/>
            <person name="Feng Y.-Z."/>
        </authorList>
    </citation>
    <scope>NUCLEOTIDE SEQUENCE [LARGE SCALE GENOMIC DNA]</scope>
    <source>
        <strain evidence="7 8">YIM 96095</strain>
    </source>
</reference>
<dbReference type="GO" id="GO:0004497">
    <property type="term" value="F:monooxygenase activity"/>
    <property type="evidence" value="ECO:0007669"/>
    <property type="project" value="UniProtKB-ARBA"/>
</dbReference>
<evidence type="ECO:0000313" key="7">
    <source>
        <dbReference type="EMBL" id="RNL82210.1"/>
    </source>
</evidence>
<dbReference type="PANTHER" id="PTHR21496:SF23">
    <property type="entry name" value="3-PHENYLPROPIONATE_CINNAMIC ACID DIOXYGENASE FERREDOXIN SUBUNIT"/>
    <property type="match status" value="1"/>
</dbReference>
<keyword evidence="2" id="KW-0479">Metal-binding</keyword>
<dbReference type="PROSITE" id="PS51296">
    <property type="entry name" value="RIESKE"/>
    <property type="match status" value="1"/>
</dbReference>
<dbReference type="GO" id="GO:0016705">
    <property type="term" value="F:oxidoreductase activity, acting on paired donors, with incorporation or reduction of molecular oxygen"/>
    <property type="evidence" value="ECO:0007669"/>
    <property type="project" value="UniProtKB-ARBA"/>
</dbReference>
<dbReference type="GO" id="GO:0046872">
    <property type="term" value="F:metal ion binding"/>
    <property type="evidence" value="ECO:0007669"/>
    <property type="project" value="UniProtKB-KW"/>
</dbReference>
<dbReference type="CDD" id="cd03528">
    <property type="entry name" value="Rieske_RO_ferredoxin"/>
    <property type="match status" value="1"/>
</dbReference>
<dbReference type="AlphaFoldDB" id="A0A3N0E323"/>
<dbReference type="PANTHER" id="PTHR21496">
    <property type="entry name" value="FERREDOXIN-RELATED"/>
    <property type="match status" value="1"/>
</dbReference>
<evidence type="ECO:0000256" key="2">
    <source>
        <dbReference type="ARBA" id="ARBA00022723"/>
    </source>
</evidence>
<organism evidence="7 8">
    <name type="scientific">Halostreptopolyspora alba</name>
    <dbReference type="NCBI Taxonomy" id="2487137"/>
    <lineage>
        <taxon>Bacteria</taxon>
        <taxon>Bacillati</taxon>
        <taxon>Actinomycetota</taxon>
        <taxon>Actinomycetes</taxon>
        <taxon>Streptosporangiales</taxon>
        <taxon>Nocardiopsidaceae</taxon>
        <taxon>Halostreptopolyspora</taxon>
    </lineage>
</organism>
<evidence type="ECO:0000259" key="6">
    <source>
        <dbReference type="PROSITE" id="PS51296"/>
    </source>
</evidence>
<protein>
    <submittedName>
        <fullName evidence="7">Non-heme iron oxygenase ferredoxin subunit</fullName>
    </submittedName>
</protein>
<dbReference type="Gene3D" id="2.102.10.10">
    <property type="entry name" value="Rieske [2Fe-2S] iron-sulphur domain"/>
    <property type="match status" value="1"/>
</dbReference>
<comment type="caution">
    <text evidence="7">The sequence shown here is derived from an EMBL/GenBank/DDBJ whole genome shotgun (WGS) entry which is preliminary data.</text>
</comment>
<evidence type="ECO:0000256" key="4">
    <source>
        <dbReference type="ARBA" id="ARBA00023014"/>
    </source>
</evidence>
<keyword evidence="1" id="KW-0001">2Fe-2S</keyword>
<keyword evidence="3" id="KW-0408">Iron</keyword>
<dbReference type="EMBL" id="RJMB01000025">
    <property type="protein sequence ID" value="RNL82210.1"/>
    <property type="molecule type" value="Genomic_DNA"/>
</dbReference>
<keyword evidence="4" id="KW-0411">Iron-sulfur</keyword>
<dbReference type="InterPro" id="IPR017941">
    <property type="entry name" value="Rieske_2Fe-2S"/>
</dbReference>
<feature type="domain" description="Rieske" evidence="6">
    <location>
        <begin position="6"/>
        <end position="102"/>
    </location>
</feature>
<dbReference type="InterPro" id="IPR036922">
    <property type="entry name" value="Rieske_2Fe-2S_sf"/>
</dbReference>
<dbReference type="Proteomes" id="UP000269198">
    <property type="component" value="Unassembled WGS sequence"/>
</dbReference>
<name>A0A3N0E323_9ACTN</name>
<gene>
    <name evidence="7" type="ORF">EFW17_20090</name>
</gene>
<dbReference type="GO" id="GO:0051537">
    <property type="term" value="F:2 iron, 2 sulfur cluster binding"/>
    <property type="evidence" value="ECO:0007669"/>
    <property type="project" value="UniProtKB-KW"/>
</dbReference>